<evidence type="ECO:0000256" key="1">
    <source>
        <dbReference type="ARBA" id="ARBA00001933"/>
    </source>
</evidence>
<evidence type="ECO:0000259" key="4">
    <source>
        <dbReference type="Pfam" id="PF00155"/>
    </source>
</evidence>
<dbReference type="GO" id="GO:0017059">
    <property type="term" value="C:serine palmitoyltransferase complex"/>
    <property type="evidence" value="ECO:0007669"/>
    <property type="project" value="TreeGrafter"/>
</dbReference>
<organism evidence="5 6">
    <name type="scientific">Corynascus novoguineensis</name>
    <dbReference type="NCBI Taxonomy" id="1126955"/>
    <lineage>
        <taxon>Eukaryota</taxon>
        <taxon>Fungi</taxon>
        <taxon>Dikarya</taxon>
        <taxon>Ascomycota</taxon>
        <taxon>Pezizomycotina</taxon>
        <taxon>Sordariomycetes</taxon>
        <taxon>Sordariomycetidae</taxon>
        <taxon>Sordariales</taxon>
        <taxon>Chaetomiaceae</taxon>
        <taxon>Corynascus</taxon>
    </lineage>
</organism>
<dbReference type="GO" id="GO:0046512">
    <property type="term" value="P:sphingosine biosynthetic process"/>
    <property type="evidence" value="ECO:0007669"/>
    <property type="project" value="TreeGrafter"/>
</dbReference>
<dbReference type="InterPro" id="IPR050087">
    <property type="entry name" value="AON_synthase_class-II"/>
</dbReference>
<accession>A0AAN7D1P0</accession>
<feature type="region of interest" description="Disordered" evidence="3">
    <location>
        <begin position="1"/>
        <end position="60"/>
    </location>
</feature>
<dbReference type="GO" id="GO:0004758">
    <property type="term" value="F:serine C-palmitoyltransferase activity"/>
    <property type="evidence" value="ECO:0007669"/>
    <property type="project" value="TreeGrafter"/>
</dbReference>
<dbReference type="InterPro" id="IPR004839">
    <property type="entry name" value="Aminotransferase_I/II_large"/>
</dbReference>
<dbReference type="InterPro" id="IPR015424">
    <property type="entry name" value="PyrdxlP-dep_Trfase"/>
</dbReference>
<evidence type="ECO:0000256" key="3">
    <source>
        <dbReference type="SAM" id="MobiDB-lite"/>
    </source>
</evidence>
<dbReference type="PANTHER" id="PTHR13693:SF3">
    <property type="entry name" value="LD36009P"/>
    <property type="match status" value="1"/>
</dbReference>
<dbReference type="GO" id="GO:0016020">
    <property type="term" value="C:membrane"/>
    <property type="evidence" value="ECO:0007669"/>
    <property type="project" value="GOC"/>
</dbReference>
<reference evidence="5" key="2">
    <citation type="submission" date="2023-05" db="EMBL/GenBank/DDBJ databases">
        <authorList>
            <consortium name="Lawrence Berkeley National Laboratory"/>
            <person name="Steindorff A."/>
            <person name="Hensen N."/>
            <person name="Bonometti L."/>
            <person name="Westerberg I."/>
            <person name="Brannstrom I.O."/>
            <person name="Guillou S."/>
            <person name="Cros-Aarteil S."/>
            <person name="Calhoun S."/>
            <person name="Haridas S."/>
            <person name="Kuo A."/>
            <person name="Mondo S."/>
            <person name="Pangilinan J."/>
            <person name="Riley R."/>
            <person name="Labutti K."/>
            <person name="Andreopoulos B."/>
            <person name="Lipzen A."/>
            <person name="Chen C."/>
            <person name="Yanf M."/>
            <person name="Daum C."/>
            <person name="Ng V."/>
            <person name="Clum A."/>
            <person name="Ohm R."/>
            <person name="Martin F."/>
            <person name="Silar P."/>
            <person name="Natvig D."/>
            <person name="Lalanne C."/>
            <person name="Gautier V."/>
            <person name="Ament-Velasquez S.L."/>
            <person name="Kruys A."/>
            <person name="Hutchinson M.I."/>
            <person name="Powell A.J."/>
            <person name="Barry K."/>
            <person name="Miller A.N."/>
            <person name="Grigoriev I.V."/>
            <person name="Debuchy R."/>
            <person name="Gladieux P."/>
            <person name="Thoren M.H."/>
            <person name="Johannesson H."/>
        </authorList>
    </citation>
    <scope>NUCLEOTIDE SEQUENCE</scope>
    <source>
        <strain evidence="5">CBS 359.72</strain>
    </source>
</reference>
<dbReference type="InterPro" id="IPR015422">
    <property type="entry name" value="PyrdxlP-dep_Trfase_small"/>
</dbReference>
<dbReference type="SUPFAM" id="SSF53383">
    <property type="entry name" value="PLP-dependent transferases"/>
    <property type="match status" value="1"/>
</dbReference>
<proteinExistence type="predicted"/>
<evidence type="ECO:0000313" key="6">
    <source>
        <dbReference type="Proteomes" id="UP001303647"/>
    </source>
</evidence>
<name>A0AAN7D1P0_9PEZI</name>
<dbReference type="AlphaFoldDB" id="A0AAN7D1P0"/>
<dbReference type="GO" id="GO:0046513">
    <property type="term" value="P:ceramide biosynthetic process"/>
    <property type="evidence" value="ECO:0007669"/>
    <property type="project" value="TreeGrafter"/>
</dbReference>
<dbReference type="InterPro" id="IPR015421">
    <property type="entry name" value="PyrdxlP-dep_Trfase_major"/>
</dbReference>
<dbReference type="CDD" id="cd06454">
    <property type="entry name" value="KBL_like"/>
    <property type="match status" value="1"/>
</dbReference>
<dbReference type="EMBL" id="MU857602">
    <property type="protein sequence ID" value="KAK4252126.1"/>
    <property type="molecule type" value="Genomic_DNA"/>
</dbReference>
<sequence>MPRKLPNPFSTSNMPQFEKAGERRPSHSKGNRLAGFFSSKSKEQQVNVHHAGVSPAMAASPSPLPTISLSAAAGEELDTDETPTTLFEPPSADEAKRKERIDAQFGPLIDKSHLYVSAHQGKPLDTPIIDEPAYYYVLTTYISYLLLIFFGHARDFFGKRFGNKKHYQSLKVHNGYAPLNDDFDNFYVRRLKLRIDDCFARPTTGVPGRYITLIDRKSDDFNRSYKFTGTYTQTLNVSSYNYLGFAQSEGPCADAVEECVRKLGLSYASPRVDSGTSELVLEVEREVAQFVGKPAAMVFSMGFVTNAGSFPALVSKGCLILSDELNHASIRIGARLSGAVIRSFKHNDMQDLEKKLREAISQGQPRTHRPWKKILVAVEGLYSMEGTMVDLPGVLALKKKYKFFLYVDEAHSIGALGPKGRGVCDYFGIDPAEVDILMGTLTKSFGANGGYIAGEKHIIDGLRMTNAASLLGESPTPPVLMQILTSLRLISGDIAPGQGEERLQRLAFNSRYLRLGLKRLGFITYGHDDSPIIPIVLYHPGKMSAFSHEMLKRKISVVVVGYPATPLISSRARFCISSAHNKEDMDRILAACDEVGDILQLKYSTGIAGGQEPLPEGVTPETEQEWRRANGLEGVVKPPRWKLEDVIARGVQDAKEQLR</sequence>
<feature type="domain" description="Aminotransferase class I/classII large" evidence="4">
    <location>
        <begin position="234"/>
        <end position="590"/>
    </location>
</feature>
<dbReference type="PANTHER" id="PTHR13693">
    <property type="entry name" value="CLASS II AMINOTRANSFERASE/8-AMINO-7-OXONONANOATE SYNTHASE"/>
    <property type="match status" value="1"/>
</dbReference>
<feature type="region of interest" description="Disordered" evidence="3">
    <location>
        <begin position="74"/>
        <end position="97"/>
    </location>
</feature>
<comment type="caution">
    <text evidence="5">The sequence shown here is derived from an EMBL/GenBank/DDBJ whole genome shotgun (WGS) entry which is preliminary data.</text>
</comment>
<evidence type="ECO:0000313" key="5">
    <source>
        <dbReference type="EMBL" id="KAK4252126.1"/>
    </source>
</evidence>
<dbReference type="Proteomes" id="UP001303647">
    <property type="component" value="Unassembled WGS sequence"/>
</dbReference>
<comment type="cofactor">
    <cofactor evidence="1">
        <name>pyridoxal 5'-phosphate</name>
        <dbReference type="ChEBI" id="CHEBI:597326"/>
    </cofactor>
</comment>
<protein>
    <submittedName>
        <fullName evidence="5">Pyridoxal phosphate-dependent transferase</fullName>
    </submittedName>
</protein>
<dbReference type="Gene3D" id="3.40.640.10">
    <property type="entry name" value="Type I PLP-dependent aspartate aminotransferase-like (Major domain)"/>
    <property type="match status" value="1"/>
</dbReference>
<keyword evidence="2 5" id="KW-0808">Transferase</keyword>
<reference evidence="5" key="1">
    <citation type="journal article" date="2023" name="Mol. Phylogenet. Evol.">
        <title>Genome-scale phylogeny and comparative genomics of the fungal order Sordariales.</title>
        <authorList>
            <person name="Hensen N."/>
            <person name="Bonometti L."/>
            <person name="Westerberg I."/>
            <person name="Brannstrom I.O."/>
            <person name="Guillou S."/>
            <person name="Cros-Aarteil S."/>
            <person name="Calhoun S."/>
            <person name="Haridas S."/>
            <person name="Kuo A."/>
            <person name="Mondo S."/>
            <person name="Pangilinan J."/>
            <person name="Riley R."/>
            <person name="LaButti K."/>
            <person name="Andreopoulos B."/>
            <person name="Lipzen A."/>
            <person name="Chen C."/>
            <person name="Yan M."/>
            <person name="Daum C."/>
            <person name="Ng V."/>
            <person name="Clum A."/>
            <person name="Steindorff A."/>
            <person name="Ohm R.A."/>
            <person name="Martin F."/>
            <person name="Silar P."/>
            <person name="Natvig D.O."/>
            <person name="Lalanne C."/>
            <person name="Gautier V."/>
            <person name="Ament-Velasquez S.L."/>
            <person name="Kruys A."/>
            <person name="Hutchinson M.I."/>
            <person name="Powell A.J."/>
            <person name="Barry K."/>
            <person name="Miller A.N."/>
            <person name="Grigoriev I.V."/>
            <person name="Debuchy R."/>
            <person name="Gladieux P."/>
            <person name="Hiltunen Thoren M."/>
            <person name="Johannesson H."/>
        </authorList>
    </citation>
    <scope>NUCLEOTIDE SEQUENCE</scope>
    <source>
        <strain evidence="5">CBS 359.72</strain>
    </source>
</reference>
<dbReference type="Pfam" id="PF00155">
    <property type="entry name" value="Aminotran_1_2"/>
    <property type="match status" value="1"/>
</dbReference>
<dbReference type="Gene3D" id="3.90.1150.10">
    <property type="entry name" value="Aspartate Aminotransferase, domain 1"/>
    <property type="match status" value="1"/>
</dbReference>
<dbReference type="GO" id="GO:0030170">
    <property type="term" value="F:pyridoxal phosphate binding"/>
    <property type="evidence" value="ECO:0007669"/>
    <property type="project" value="InterPro"/>
</dbReference>
<gene>
    <name evidence="5" type="ORF">C7999DRAFT_10285</name>
</gene>
<evidence type="ECO:0000256" key="2">
    <source>
        <dbReference type="ARBA" id="ARBA00022679"/>
    </source>
</evidence>
<keyword evidence="6" id="KW-1185">Reference proteome</keyword>